<protein>
    <submittedName>
        <fullName evidence="1">Uncharacterized protein</fullName>
    </submittedName>
</protein>
<organism evidence="1 2">
    <name type="scientific">Choristoneura fumiferana</name>
    <name type="common">Spruce budworm moth</name>
    <name type="synonym">Archips fumiferana</name>
    <dbReference type="NCBI Taxonomy" id="7141"/>
    <lineage>
        <taxon>Eukaryota</taxon>
        <taxon>Metazoa</taxon>
        <taxon>Ecdysozoa</taxon>
        <taxon>Arthropoda</taxon>
        <taxon>Hexapoda</taxon>
        <taxon>Insecta</taxon>
        <taxon>Pterygota</taxon>
        <taxon>Neoptera</taxon>
        <taxon>Endopterygota</taxon>
        <taxon>Lepidoptera</taxon>
        <taxon>Glossata</taxon>
        <taxon>Ditrysia</taxon>
        <taxon>Tortricoidea</taxon>
        <taxon>Tortricidae</taxon>
        <taxon>Tortricinae</taxon>
        <taxon>Choristoneura</taxon>
    </lineage>
</organism>
<accession>A0ACC0K160</accession>
<proteinExistence type="predicted"/>
<comment type="caution">
    <text evidence="1">The sequence shown here is derived from an EMBL/GenBank/DDBJ whole genome shotgun (WGS) entry which is preliminary data.</text>
</comment>
<reference evidence="1 2" key="1">
    <citation type="journal article" date="2022" name="Genome Biol. Evol.">
        <title>The Spruce Budworm Genome: Reconstructing the Evolutionary History of Antifreeze Proteins.</title>
        <authorList>
            <person name="Beliveau C."/>
            <person name="Gagne P."/>
            <person name="Picq S."/>
            <person name="Vernygora O."/>
            <person name="Keeling C.I."/>
            <person name="Pinkney K."/>
            <person name="Doucet D."/>
            <person name="Wen F."/>
            <person name="Johnston J.S."/>
            <person name="Maaroufi H."/>
            <person name="Boyle B."/>
            <person name="Laroche J."/>
            <person name="Dewar K."/>
            <person name="Juretic N."/>
            <person name="Blackburn G."/>
            <person name="Nisole A."/>
            <person name="Brunet B."/>
            <person name="Brandao M."/>
            <person name="Lumley L."/>
            <person name="Duan J."/>
            <person name="Quan G."/>
            <person name="Lucarotti C.J."/>
            <person name="Roe A.D."/>
            <person name="Sperling F.A.H."/>
            <person name="Levesque R.C."/>
            <person name="Cusson M."/>
        </authorList>
    </citation>
    <scope>NUCLEOTIDE SEQUENCE [LARGE SCALE GENOMIC DNA]</scope>
    <source>
        <strain evidence="1">Glfc:IPQL:Cfum</strain>
    </source>
</reference>
<evidence type="ECO:0000313" key="2">
    <source>
        <dbReference type="Proteomes" id="UP001064048"/>
    </source>
</evidence>
<gene>
    <name evidence="1" type="ORF">MSG28_000559</name>
</gene>
<dbReference type="Proteomes" id="UP001064048">
    <property type="component" value="Chromosome Z"/>
</dbReference>
<name>A0ACC0K160_CHOFU</name>
<keyword evidence="2" id="KW-1185">Reference proteome</keyword>
<evidence type="ECO:0000313" key="1">
    <source>
        <dbReference type="EMBL" id="KAI8430211.1"/>
    </source>
</evidence>
<sequence length="185" mass="20548">MRVTEAGGALLAGPPTRAPPPDAHLRRMPGPPRNDEGMHSPMANNYQARENTIQVMTAERREYGRAAREPAPPEYFGAPPDHYFPPHAPYDEPWGHPEQSGWAPSDIKELTPGPMGPPNMGPPPGMGPPSHMSPGAPHLMPAPPFAAPYRPHPPHPPHPLERARDDRDRRDRDRDRRDDVNFSLH</sequence>
<dbReference type="EMBL" id="CM046131">
    <property type="protein sequence ID" value="KAI8430211.1"/>
    <property type="molecule type" value="Genomic_DNA"/>
</dbReference>